<reference evidence="3" key="1">
    <citation type="journal article" date="2012" name="Nature">
        <title>A physical, genetic and functional sequence assembly of the barley genome.</title>
        <authorList>
            <consortium name="The International Barley Genome Sequencing Consortium"/>
            <person name="Mayer K.F."/>
            <person name="Waugh R."/>
            <person name="Brown J.W."/>
            <person name="Schulman A."/>
            <person name="Langridge P."/>
            <person name="Platzer M."/>
            <person name="Fincher G.B."/>
            <person name="Muehlbauer G.J."/>
            <person name="Sato K."/>
            <person name="Close T.J."/>
            <person name="Wise R.P."/>
            <person name="Stein N."/>
        </authorList>
    </citation>
    <scope>NUCLEOTIDE SEQUENCE [LARGE SCALE GENOMIC DNA]</scope>
    <source>
        <strain evidence="3">cv. Morex</strain>
    </source>
</reference>
<evidence type="ECO:0000256" key="1">
    <source>
        <dbReference type="SAM" id="Coils"/>
    </source>
</evidence>
<name>A0A8I6YE41_HORVV</name>
<dbReference type="Proteomes" id="UP000011116">
    <property type="component" value="Chromosome 5H"/>
</dbReference>
<protein>
    <submittedName>
        <fullName evidence="2">Uncharacterized protein</fullName>
    </submittedName>
</protein>
<sequence length="210" mass="23079">MPSMDVSAISDLFVETIAKALARAIEGLNDSTITDPQRRDILQAVCLMLPAGDIVPRIATVRPDLQKLISFSNEIQGAREGIDNHSQKQAEVVNGAETESGLLEDILKATSKKMFALKKQYEEEEKVVEDLGAQLKAASSAMQATEEAITQLELEQSAKQSEAKKLREKLLEVNAKGVQELRVLEEKVSLLGNEIASIIDNLKNWRALPN</sequence>
<dbReference type="Gramene" id="HORVU.MOREX.r3.5HG0445990.1">
    <property type="protein sequence ID" value="HORVU.MOREX.r3.5HG0445990.1.CDS1"/>
    <property type="gene ID" value="HORVU.MOREX.r3.5HG0445990"/>
</dbReference>
<evidence type="ECO:0000313" key="3">
    <source>
        <dbReference type="Proteomes" id="UP000011116"/>
    </source>
</evidence>
<reference evidence="2" key="2">
    <citation type="submission" date="2020-10" db="EMBL/GenBank/DDBJ databases">
        <authorList>
            <person name="Scholz U."/>
            <person name="Mascher M."/>
            <person name="Fiebig A."/>
        </authorList>
    </citation>
    <scope>NUCLEOTIDE SEQUENCE [LARGE SCALE GENOMIC DNA]</scope>
    <source>
        <strain evidence="2">cv. Morex</strain>
    </source>
</reference>
<dbReference type="AlphaFoldDB" id="A0A8I6YE41"/>
<accession>A0A8I6YE41</accession>
<dbReference type="EnsemblPlants" id="HORVU.MOREX.r3.5HG0445990.1">
    <property type="protein sequence ID" value="HORVU.MOREX.r3.5HG0445990.1.CDS1"/>
    <property type="gene ID" value="HORVU.MOREX.r3.5HG0445990"/>
</dbReference>
<proteinExistence type="predicted"/>
<evidence type="ECO:0000313" key="2">
    <source>
        <dbReference type="EnsemblPlants" id="HORVU.MOREX.r3.5HG0445990.1.CDS1"/>
    </source>
</evidence>
<keyword evidence="1" id="KW-0175">Coiled coil</keyword>
<reference evidence="2" key="3">
    <citation type="submission" date="2022-01" db="UniProtKB">
        <authorList>
            <consortium name="EnsemblPlants"/>
        </authorList>
    </citation>
    <scope>IDENTIFICATION</scope>
    <source>
        <strain evidence="2">subsp. vulgare</strain>
    </source>
</reference>
<feature type="coiled-coil region" evidence="1">
    <location>
        <begin position="114"/>
        <end position="169"/>
    </location>
</feature>
<organism evidence="2 3">
    <name type="scientific">Hordeum vulgare subsp. vulgare</name>
    <name type="common">Domesticated barley</name>
    <dbReference type="NCBI Taxonomy" id="112509"/>
    <lineage>
        <taxon>Eukaryota</taxon>
        <taxon>Viridiplantae</taxon>
        <taxon>Streptophyta</taxon>
        <taxon>Embryophyta</taxon>
        <taxon>Tracheophyta</taxon>
        <taxon>Spermatophyta</taxon>
        <taxon>Magnoliopsida</taxon>
        <taxon>Liliopsida</taxon>
        <taxon>Poales</taxon>
        <taxon>Poaceae</taxon>
        <taxon>BOP clade</taxon>
        <taxon>Pooideae</taxon>
        <taxon>Triticodae</taxon>
        <taxon>Triticeae</taxon>
        <taxon>Hordeinae</taxon>
        <taxon>Hordeum</taxon>
    </lineage>
</organism>
<dbReference type="SMR" id="A0A8I6YE41"/>
<keyword evidence="3" id="KW-1185">Reference proteome</keyword>